<dbReference type="AlphaFoldDB" id="A0A8E3R1C1"/>
<accession>A0A8E3R1C1</accession>
<reference evidence="1" key="1">
    <citation type="submission" date="2020-11" db="EMBL/GenBank/DDBJ databases">
        <title>Enhanced detection system for hospital associated transmission using whole genome sequencing surveillance.</title>
        <authorList>
            <person name="Harrison L.H."/>
            <person name="Van Tyne D."/>
            <person name="Marsh J.W."/>
            <person name="Griffith M.P."/>
            <person name="Snyder D.J."/>
            <person name="Cooper V.S."/>
            <person name="Mustapha M."/>
        </authorList>
    </citation>
    <scope>NUCLEOTIDE SEQUENCE</scope>
    <source>
        <strain evidence="1">STEN00053</strain>
    </source>
</reference>
<dbReference type="GO" id="GO:0009279">
    <property type="term" value="C:cell outer membrane"/>
    <property type="evidence" value="ECO:0007669"/>
    <property type="project" value="TreeGrafter"/>
</dbReference>
<dbReference type="Proteomes" id="UP000634179">
    <property type="component" value="Unassembled WGS sequence"/>
</dbReference>
<evidence type="ECO:0000313" key="1">
    <source>
        <dbReference type="EMBL" id="MBH1790750.1"/>
    </source>
</evidence>
<organism evidence="1 2">
    <name type="scientific">Stenotrophomonas maltophilia</name>
    <name type="common">Pseudomonas maltophilia</name>
    <name type="synonym">Xanthomonas maltophilia</name>
    <dbReference type="NCBI Taxonomy" id="40324"/>
    <lineage>
        <taxon>Bacteria</taxon>
        <taxon>Pseudomonadati</taxon>
        <taxon>Pseudomonadota</taxon>
        <taxon>Gammaproteobacteria</taxon>
        <taxon>Lysobacterales</taxon>
        <taxon>Lysobacteraceae</taxon>
        <taxon>Stenotrophomonas</taxon>
        <taxon>Stenotrophomonas maltophilia group</taxon>
    </lineage>
</organism>
<dbReference type="Gene3D" id="2.60.40.2610">
    <property type="entry name" value="Outer membrane usher protein FimD, plug domain"/>
    <property type="match status" value="1"/>
</dbReference>
<name>A0A8E3R1C1_STEMA</name>
<evidence type="ECO:0000313" key="2">
    <source>
        <dbReference type="Proteomes" id="UP000634179"/>
    </source>
</evidence>
<dbReference type="InterPro" id="IPR000015">
    <property type="entry name" value="Fimb_usher"/>
</dbReference>
<comment type="caution">
    <text evidence="1">The sequence shown here is derived from an EMBL/GenBank/DDBJ whole genome shotgun (WGS) entry which is preliminary data.</text>
</comment>
<dbReference type="PANTHER" id="PTHR30451:SF5">
    <property type="entry name" value="SLR0019 PROTEIN"/>
    <property type="match status" value="1"/>
</dbReference>
<proteinExistence type="predicted"/>
<gene>
    <name evidence="1" type="ORF">I5V89_12800</name>
</gene>
<dbReference type="RefSeq" id="WP_006375719.1">
    <property type="nucleotide sequence ID" value="NZ_CP040432.1"/>
</dbReference>
<dbReference type="Gene3D" id="2.60.40.3110">
    <property type="match status" value="1"/>
</dbReference>
<dbReference type="GO" id="GO:0009297">
    <property type="term" value="P:pilus assembly"/>
    <property type="evidence" value="ECO:0007669"/>
    <property type="project" value="InterPro"/>
</dbReference>
<protein>
    <submittedName>
        <fullName evidence="1">Fimbrial biogenesis outer membrane usher protein</fullName>
    </submittedName>
</protein>
<dbReference type="Pfam" id="PF00577">
    <property type="entry name" value="Usher"/>
    <property type="match status" value="2"/>
</dbReference>
<dbReference type="EMBL" id="JADUOV010000008">
    <property type="protein sequence ID" value="MBH1790750.1"/>
    <property type="molecule type" value="Genomic_DNA"/>
</dbReference>
<dbReference type="GO" id="GO:0015473">
    <property type="term" value="F:fimbrial usher porin activity"/>
    <property type="evidence" value="ECO:0007669"/>
    <property type="project" value="InterPro"/>
</dbReference>
<sequence length="731" mass="77076">MRGQALALLLLAASSASAAVPDGVAPAFLVPVIGGKAKADPLTFWQQGGQWFAEPATWREVGLQLPPGQTEPMSAQALGVGFVVDEATATVALDLPADRLKAQRVARDRTERGPIAPPAPGVLVNYSVAGMVSEQQQALSLGHEVRKAGRWGVISTSGQVNTDTAGTGYVRGVTRWQKDDPNRLVTYQAGDVFAGPSSSLVNLGGVRVAKDPRALDPLTPTYPVPVLGGVALDPATVEVLANRARVLQGRVGKGPFTADGSALGTGAQQTQVVVRDPYGRETVVSDQRFYVAPTLLRQGLTTWEVAAGRVRQGESDYGTLGATGSVARGLNDRWTLRGTAQTSTDGKANVALGATTALGTYGTLDLELGTSTRGGQRQAVAYDYRGPRFGVRLEHERQQDYWRLRAPGAVEVEQRTRGSVFWRPTPQWSLRAGFSDVRTPRFRTAYADAGLTWRGNGHTVAVSALRDLERKETRVEVGYSYDFGRGKGVSVRARQAPDATAWAVQGRARPMVLGTPVGLSASVDEGAAGQTARANANWTTRAGWAQVNAEHGPSGIWASGSMAGAVHLDRQGVTFLGPAESFAVVDVPGQAGVPVRVGGRLVGKTNAQGRLVVGEVTPMVPTEVRVDDRALPLGTQLAEIEQTATAGRQAGMHLTFPVLTETARTFRLTGPAIEAGTVAKTATETTQVGFDGVLYLEHPEPGQVVEVAGVCRARLPADLGSAQTVVSLACQ</sequence>
<dbReference type="PANTHER" id="PTHR30451">
    <property type="entry name" value="OUTER MEMBRANE USHER PROTEIN"/>
    <property type="match status" value="1"/>
</dbReference>
<dbReference type="InterPro" id="IPR042186">
    <property type="entry name" value="FimD_plug_dom"/>
</dbReference>